<accession>A0AAE0ZW22</accession>
<feature type="compositionally biased region" description="Basic residues" evidence="1">
    <location>
        <begin position="820"/>
        <end position="836"/>
    </location>
</feature>
<feature type="region of interest" description="Disordered" evidence="1">
    <location>
        <begin position="1"/>
        <end position="83"/>
    </location>
</feature>
<feature type="region of interest" description="Disordered" evidence="1">
    <location>
        <begin position="700"/>
        <end position="750"/>
    </location>
</feature>
<keyword evidence="2" id="KW-0812">Transmembrane</keyword>
<feature type="compositionally biased region" description="Basic and acidic residues" evidence="1">
    <location>
        <begin position="809"/>
        <end position="819"/>
    </location>
</feature>
<dbReference type="Proteomes" id="UP001283361">
    <property type="component" value="Unassembled WGS sequence"/>
</dbReference>
<keyword evidence="4" id="KW-1185">Reference proteome</keyword>
<organism evidence="3 4">
    <name type="scientific">Elysia crispata</name>
    <name type="common">lettuce slug</name>
    <dbReference type="NCBI Taxonomy" id="231223"/>
    <lineage>
        <taxon>Eukaryota</taxon>
        <taxon>Metazoa</taxon>
        <taxon>Spiralia</taxon>
        <taxon>Lophotrochozoa</taxon>
        <taxon>Mollusca</taxon>
        <taxon>Gastropoda</taxon>
        <taxon>Heterobranchia</taxon>
        <taxon>Euthyneura</taxon>
        <taxon>Panpulmonata</taxon>
        <taxon>Sacoglossa</taxon>
        <taxon>Placobranchoidea</taxon>
        <taxon>Plakobranchidae</taxon>
        <taxon>Elysia</taxon>
    </lineage>
</organism>
<feature type="region of interest" description="Disordered" evidence="1">
    <location>
        <begin position="468"/>
        <end position="502"/>
    </location>
</feature>
<feature type="region of interest" description="Disordered" evidence="1">
    <location>
        <begin position="281"/>
        <end position="363"/>
    </location>
</feature>
<feature type="region of interest" description="Disordered" evidence="1">
    <location>
        <begin position="776"/>
        <end position="853"/>
    </location>
</feature>
<feature type="compositionally biased region" description="Pro residues" evidence="1">
    <location>
        <begin position="776"/>
        <end position="785"/>
    </location>
</feature>
<feature type="region of interest" description="Disordered" evidence="1">
    <location>
        <begin position="566"/>
        <end position="669"/>
    </location>
</feature>
<evidence type="ECO:0000256" key="2">
    <source>
        <dbReference type="SAM" id="Phobius"/>
    </source>
</evidence>
<evidence type="ECO:0000313" key="4">
    <source>
        <dbReference type="Proteomes" id="UP001283361"/>
    </source>
</evidence>
<gene>
    <name evidence="3" type="ORF">RRG08_047653</name>
</gene>
<reference evidence="3" key="1">
    <citation type="journal article" date="2023" name="G3 (Bethesda)">
        <title>A reference genome for the long-term kleptoplast-retaining sea slug Elysia crispata morphotype clarki.</title>
        <authorList>
            <person name="Eastman K.E."/>
            <person name="Pendleton A.L."/>
            <person name="Shaikh M.A."/>
            <person name="Suttiyut T."/>
            <person name="Ogas R."/>
            <person name="Tomko P."/>
            <person name="Gavelis G."/>
            <person name="Widhalm J.R."/>
            <person name="Wisecaver J.H."/>
        </authorList>
    </citation>
    <scope>NUCLEOTIDE SEQUENCE</scope>
    <source>
        <strain evidence="3">ECLA1</strain>
    </source>
</reference>
<feature type="compositionally biased region" description="Polar residues" evidence="1">
    <location>
        <begin position="636"/>
        <end position="645"/>
    </location>
</feature>
<feature type="compositionally biased region" description="Basic and acidic residues" evidence="1">
    <location>
        <begin position="139"/>
        <end position="172"/>
    </location>
</feature>
<feature type="compositionally biased region" description="Acidic residues" evidence="1">
    <location>
        <begin position="47"/>
        <end position="70"/>
    </location>
</feature>
<feature type="compositionally biased region" description="Polar residues" evidence="1">
    <location>
        <begin position="587"/>
        <end position="624"/>
    </location>
</feature>
<feature type="compositionally biased region" description="Low complexity" evidence="1">
    <location>
        <begin position="107"/>
        <end position="117"/>
    </location>
</feature>
<feature type="compositionally biased region" description="Basic and acidic residues" evidence="1">
    <location>
        <begin position="304"/>
        <end position="313"/>
    </location>
</feature>
<feature type="compositionally biased region" description="Basic residues" evidence="1">
    <location>
        <begin position="1"/>
        <end position="10"/>
    </location>
</feature>
<feature type="region of interest" description="Disordered" evidence="1">
    <location>
        <begin position="95"/>
        <end position="198"/>
    </location>
</feature>
<feature type="transmembrane region" description="Helical" evidence="2">
    <location>
        <begin position="891"/>
        <end position="909"/>
    </location>
</feature>
<dbReference type="EMBL" id="JAWDGP010003180">
    <property type="protein sequence ID" value="KAK3776738.1"/>
    <property type="molecule type" value="Genomic_DNA"/>
</dbReference>
<evidence type="ECO:0000313" key="3">
    <source>
        <dbReference type="EMBL" id="KAK3776738.1"/>
    </source>
</evidence>
<dbReference type="AlphaFoldDB" id="A0AAE0ZW22"/>
<sequence>MRKEMGRRKREREEEKWTHHHRPLARETEISHVGPRSTGSIFSNPSSDDEDDSVFDDDYDELSSDTGDVDDISKSLPHGPVYPVKKTALFYFDEDGDITTGDEGRETQLTTGTSSSQLKRKNDTARASSGYNTEDDREDRERRSKIPKTNLDEIERDTDRPSSDSKEKKCWEEGVENNADALQAPLPDSSTLSPKIKEELTPPIVVELWDSANPSCDPCGENQNASGNHLDLFEPNQGFSREEREPTPFLPSPPGKSRVVGASNLSPEAAGVTLVPPPVQPAVRFEREATPTPELGRKTYKAHIHTEPKETSFQREATPFLTDADHDPNKRSGHKPPPLTLNIPHLHTRPDLLGARPTARHLSDTRTVVNNEMDVPRIAPQPAAPSPSHKSDLSQVMPEVADIPPSPHTETVAGSVKSLVKPDASFLPVDGMADGGKNNISQKFRDVVSHNNPSRYLVKEKSNKFEINGKSSAMPESGDRRSNCSSSELYVQGKKPTQADPPQDCAISIGMVSADLAWQNENVKFCEENIAGIIKNSSEEPEKSVSLPNTAVSQQEMTDPLALTSSSALHGEQAKTSPDIVSRSEARTSLSQSQPVVKPNQRGNNQLNTSSTSPNPAMTNVLDNTSHHLEPFLTPKRSTSTSSSGLDKENGLRTAQTSPVIPSRPPLDTSLESQASQLLKISPAPQGSGQRSFRKLSDICSADTGDSSASESGNSRSSSARESTSAPDVDTKHSEGGLSGQTSSDLGSGLTDRLTQGLTVFMSVIEWIVLPPLPAPPDTSNPPAPASSHHSDHSSSSSEPSATYNTSSNRREARGASDKKKLKLRGPRFPRRRQSRAKSSAQKTGTGDSRQTLKERLSECSPFGRHTSVAVLFIILMTFICLTLKIPIGEFVCYVLACFYTFCVLRHLGMLD</sequence>
<protein>
    <submittedName>
        <fullName evidence="3">Uncharacterized protein</fullName>
    </submittedName>
</protein>
<feature type="compositionally biased region" description="Low complexity" evidence="1">
    <location>
        <begin position="704"/>
        <end position="725"/>
    </location>
</feature>
<comment type="caution">
    <text evidence="3">The sequence shown here is derived from an EMBL/GenBank/DDBJ whole genome shotgun (WGS) entry which is preliminary data.</text>
</comment>
<keyword evidence="2" id="KW-0472">Membrane</keyword>
<keyword evidence="2" id="KW-1133">Transmembrane helix</keyword>
<proteinExistence type="predicted"/>
<feature type="compositionally biased region" description="Low complexity" evidence="1">
    <location>
        <begin position="794"/>
        <end position="808"/>
    </location>
</feature>
<evidence type="ECO:0000256" key="1">
    <source>
        <dbReference type="SAM" id="MobiDB-lite"/>
    </source>
</evidence>
<name>A0AAE0ZW22_9GAST</name>
<feature type="transmembrane region" description="Helical" evidence="2">
    <location>
        <begin position="863"/>
        <end position="884"/>
    </location>
</feature>
<feature type="region of interest" description="Disordered" evidence="1">
    <location>
        <begin position="239"/>
        <end position="262"/>
    </location>
</feature>